<dbReference type="Gene3D" id="3.90.1010.10">
    <property type="match status" value="1"/>
</dbReference>
<reference evidence="1 2" key="1">
    <citation type="submission" date="2019-01" db="EMBL/GenBank/DDBJ databases">
        <title>Draft genome sequences of Candidatus Mycoplasma haemohominis SWG34-3 identified from a patient with pyrexia, anemia and liver dysfunction.</title>
        <authorList>
            <person name="Sekizuka T."/>
            <person name="Hattori N."/>
            <person name="Katano H."/>
            <person name="Takuma T."/>
            <person name="Ito T."/>
            <person name="Arai N."/>
            <person name="Yanai R."/>
            <person name="Ishii S."/>
            <person name="Miura Y."/>
            <person name="Tokunaga T."/>
            <person name="Watanabe H."/>
            <person name="Nomura N."/>
            <person name="Eguchi J."/>
            <person name="Arai T."/>
            <person name="Hasegawa H."/>
            <person name="Nakamaki T."/>
            <person name="Wakita T."/>
            <person name="Niki Y."/>
            <person name="Kuroda M."/>
        </authorList>
    </citation>
    <scope>NUCLEOTIDE SEQUENCE [LARGE SCALE GENOMIC DNA]</scope>
    <source>
        <strain evidence="1">SWG34-3</strain>
    </source>
</reference>
<gene>
    <name evidence="1" type="ORF">MHSWG343_03360</name>
</gene>
<evidence type="ECO:0000313" key="2">
    <source>
        <dbReference type="Proteomes" id="UP000324831"/>
    </source>
</evidence>
<dbReference type="Proteomes" id="UP000324831">
    <property type="component" value="Unassembled WGS sequence"/>
</dbReference>
<dbReference type="InterPro" id="IPR002871">
    <property type="entry name" value="NIF_FeS_clus_asmbl_NifU_N"/>
</dbReference>
<comment type="caution">
    <text evidence="1">The sequence shown here is derived from an EMBL/GenBank/DDBJ whole genome shotgun (WGS) entry which is preliminary data.</text>
</comment>
<dbReference type="AlphaFoldDB" id="A0A478FQH3"/>
<dbReference type="EMBL" id="BIMN01000001">
    <property type="protein sequence ID" value="GCE63347.1"/>
    <property type="molecule type" value="Genomic_DNA"/>
</dbReference>
<name>A0A478FQH3_9MOLU</name>
<dbReference type="RefSeq" id="WP_216082935.1">
    <property type="nucleotide sequence ID" value="NZ_CACTIB010000008.1"/>
</dbReference>
<dbReference type="CDD" id="cd06664">
    <property type="entry name" value="IscU_like"/>
    <property type="match status" value="1"/>
</dbReference>
<accession>A0A478FQH3</accession>
<dbReference type="GO" id="GO:0005506">
    <property type="term" value="F:iron ion binding"/>
    <property type="evidence" value="ECO:0007669"/>
    <property type="project" value="InterPro"/>
</dbReference>
<evidence type="ECO:0008006" key="3">
    <source>
        <dbReference type="Google" id="ProtNLM"/>
    </source>
</evidence>
<dbReference type="GO" id="GO:0051536">
    <property type="term" value="F:iron-sulfur cluster binding"/>
    <property type="evidence" value="ECO:0007669"/>
    <property type="project" value="InterPro"/>
</dbReference>
<proteinExistence type="predicted"/>
<evidence type="ECO:0000313" key="1">
    <source>
        <dbReference type="EMBL" id="GCE63347.1"/>
    </source>
</evidence>
<dbReference type="GO" id="GO:0016226">
    <property type="term" value="P:iron-sulfur cluster assembly"/>
    <property type="evidence" value="ECO:0007669"/>
    <property type="project" value="InterPro"/>
</dbReference>
<organism evidence="1 2">
    <name type="scientific">Candidatus Mycoplasma haematohominis</name>
    <dbReference type="NCBI Taxonomy" id="1494318"/>
    <lineage>
        <taxon>Bacteria</taxon>
        <taxon>Bacillati</taxon>
        <taxon>Mycoplasmatota</taxon>
        <taxon>Mollicutes</taxon>
        <taxon>Mycoplasmataceae</taxon>
        <taxon>Mycoplasma</taxon>
    </lineage>
</organism>
<protein>
    <recommendedName>
        <fullName evidence="3">NifU-like protein</fullName>
    </recommendedName>
</protein>
<sequence>MKKQDLNKLKIFNLGISKKYEKKLPYINVPTRASKTSMCEDWCEISIATVEPVISNIYFSHRGCLLSRACINAILHSIENKTKDEALNILFSFRKMLSTGIASPSLPEELKLFCKFSKFPSRKECLLLGCNLIVEELNSRSCF</sequence>
<dbReference type="SUPFAM" id="SSF82649">
    <property type="entry name" value="SufE/NifU"/>
    <property type="match status" value="1"/>
</dbReference>